<proteinExistence type="predicted"/>
<evidence type="ECO:0000313" key="1">
    <source>
        <dbReference type="EMBL" id="KAB3866066.1"/>
    </source>
</evidence>
<evidence type="ECO:0000313" key="2">
    <source>
        <dbReference type="Proteomes" id="UP000470332"/>
    </source>
</evidence>
<comment type="caution">
    <text evidence="1">The sequence shown here is derived from an EMBL/GenBank/DDBJ whole genome shotgun (WGS) entry which is preliminary data.</text>
</comment>
<gene>
    <name evidence="1" type="ORF">GAS37_02765</name>
</gene>
<sequence>MKRYIHIKKEDREFIMASLKVTERMVYYALRFEGERGNTDLARKIRRLAMERGGIIMVVTPEVETLHDSDEYMRQYFPNGVELEFAKKGDAGCDVLYKGKVVRHYDNVMVRDIPAIQKYASELR</sequence>
<protein>
    <submittedName>
        <fullName evidence="1">Uncharacterized protein</fullName>
    </submittedName>
</protein>
<organism evidence="1 2">
    <name type="scientific">Phocaeicola vulgatus</name>
    <name type="common">Bacteroides vulgatus</name>
    <dbReference type="NCBI Taxonomy" id="821"/>
    <lineage>
        <taxon>Bacteria</taxon>
        <taxon>Pseudomonadati</taxon>
        <taxon>Bacteroidota</taxon>
        <taxon>Bacteroidia</taxon>
        <taxon>Bacteroidales</taxon>
        <taxon>Bacteroidaceae</taxon>
        <taxon>Phocaeicola</taxon>
    </lineage>
</organism>
<dbReference type="Proteomes" id="UP000470332">
    <property type="component" value="Unassembled WGS sequence"/>
</dbReference>
<accession>A0A7J5GAC4</accession>
<name>A0A7J5GAC4_PHOVU</name>
<dbReference type="AlphaFoldDB" id="A0A7J5GAC4"/>
<dbReference type="EMBL" id="WCXA01000004">
    <property type="protein sequence ID" value="KAB3866066.1"/>
    <property type="molecule type" value="Genomic_DNA"/>
</dbReference>
<reference evidence="1 2" key="1">
    <citation type="journal article" date="2019" name="Nat. Med.">
        <title>A library of human gut bacterial isolates paired with longitudinal multiomics data enables mechanistic microbiome research.</title>
        <authorList>
            <person name="Poyet M."/>
            <person name="Groussin M."/>
            <person name="Gibbons S.M."/>
            <person name="Avila-Pacheco J."/>
            <person name="Jiang X."/>
            <person name="Kearney S.M."/>
            <person name="Perrotta A.R."/>
            <person name="Berdy B."/>
            <person name="Zhao S."/>
            <person name="Lieberman T.D."/>
            <person name="Swanson P.K."/>
            <person name="Smith M."/>
            <person name="Roesemann S."/>
            <person name="Alexander J.E."/>
            <person name="Rich S.A."/>
            <person name="Livny J."/>
            <person name="Vlamakis H."/>
            <person name="Clish C."/>
            <person name="Bullock K."/>
            <person name="Deik A."/>
            <person name="Scott J."/>
            <person name="Pierce K.A."/>
            <person name="Xavier R.J."/>
            <person name="Alm E.J."/>
        </authorList>
    </citation>
    <scope>NUCLEOTIDE SEQUENCE [LARGE SCALE GENOMIC DNA]</scope>
    <source>
        <strain evidence="1 2">BIOML-A9</strain>
    </source>
</reference>